<keyword evidence="6" id="KW-1185">Reference proteome</keyword>
<dbReference type="PANTHER" id="PTHR43002">
    <property type="entry name" value="GLYCOGEN DEBRANCHING ENZYME"/>
    <property type="match status" value="1"/>
</dbReference>
<dbReference type="Gene3D" id="2.60.40.10">
    <property type="entry name" value="Immunoglobulins"/>
    <property type="match status" value="1"/>
</dbReference>
<organism evidence="5 6">
    <name type="scientific">Roseospirillum parvum</name>
    <dbReference type="NCBI Taxonomy" id="83401"/>
    <lineage>
        <taxon>Bacteria</taxon>
        <taxon>Pseudomonadati</taxon>
        <taxon>Pseudomonadota</taxon>
        <taxon>Alphaproteobacteria</taxon>
        <taxon>Rhodospirillales</taxon>
        <taxon>Rhodospirillaceae</taxon>
        <taxon>Roseospirillum</taxon>
    </lineage>
</organism>
<reference evidence="6" key="1">
    <citation type="submission" date="2016-10" db="EMBL/GenBank/DDBJ databases">
        <authorList>
            <person name="Varghese N."/>
            <person name="Submissions S."/>
        </authorList>
    </citation>
    <scope>NUCLEOTIDE SEQUENCE [LARGE SCALE GENOMIC DNA]</scope>
    <source>
        <strain evidence="6">930I</strain>
    </source>
</reference>
<dbReference type="CDD" id="cd11326">
    <property type="entry name" value="AmyAc_Glg_debranch"/>
    <property type="match status" value="1"/>
</dbReference>
<dbReference type="CDD" id="cd02856">
    <property type="entry name" value="E_set_GDE_Isoamylase_N"/>
    <property type="match status" value="1"/>
</dbReference>
<comment type="similarity">
    <text evidence="1">Belongs to the glycosyl hydrolase 13 family.</text>
</comment>
<dbReference type="InterPro" id="IPR017853">
    <property type="entry name" value="GH"/>
</dbReference>
<dbReference type="SUPFAM" id="SSF51445">
    <property type="entry name" value="(Trans)glycosidases"/>
    <property type="match status" value="1"/>
</dbReference>
<keyword evidence="2" id="KW-0378">Hydrolase</keyword>
<keyword evidence="3" id="KW-0326">Glycosidase</keyword>
<dbReference type="AlphaFoldDB" id="A0A1G7TZG3"/>
<evidence type="ECO:0000313" key="5">
    <source>
        <dbReference type="EMBL" id="SDG40548.1"/>
    </source>
</evidence>
<dbReference type="InterPro" id="IPR006047">
    <property type="entry name" value="GH13_cat_dom"/>
</dbReference>
<dbReference type="InterPro" id="IPR013783">
    <property type="entry name" value="Ig-like_fold"/>
</dbReference>
<evidence type="ECO:0000313" key="6">
    <source>
        <dbReference type="Proteomes" id="UP000217076"/>
    </source>
</evidence>
<dbReference type="InterPro" id="IPR013780">
    <property type="entry name" value="Glyco_hydro_b"/>
</dbReference>
<dbReference type="InterPro" id="IPR004193">
    <property type="entry name" value="Glyco_hydro_13_N"/>
</dbReference>
<dbReference type="InterPro" id="IPR044505">
    <property type="entry name" value="GlgX_Isoamylase_N_E_set"/>
</dbReference>
<evidence type="ECO:0000259" key="4">
    <source>
        <dbReference type="SMART" id="SM00642"/>
    </source>
</evidence>
<evidence type="ECO:0000256" key="3">
    <source>
        <dbReference type="ARBA" id="ARBA00023295"/>
    </source>
</evidence>
<dbReference type="Pfam" id="PF00128">
    <property type="entry name" value="Alpha-amylase"/>
    <property type="match status" value="1"/>
</dbReference>
<gene>
    <name evidence="5" type="ORF">SAMN05421742_101151</name>
</gene>
<evidence type="ECO:0000256" key="1">
    <source>
        <dbReference type="ARBA" id="ARBA00008061"/>
    </source>
</evidence>
<dbReference type="Gene3D" id="2.60.40.1180">
    <property type="entry name" value="Golgi alpha-mannosidase II"/>
    <property type="match status" value="1"/>
</dbReference>
<dbReference type="SUPFAM" id="SSF81296">
    <property type="entry name" value="E set domains"/>
    <property type="match status" value="1"/>
</dbReference>
<dbReference type="RefSeq" id="WP_092614023.1">
    <property type="nucleotide sequence ID" value="NZ_FNCV01000001.1"/>
</dbReference>
<dbReference type="Proteomes" id="UP000217076">
    <property type="component" value="Unassembled WGS sequence"/>
</dbReference>
<protein>
    <submittedName>
        <fullName evidence="5">Glycogen operon protein</fullName>
    </submittedName>
</protein>
<dbReference type="Gene3D" id="3.20.20.80">
    <property type="entry name" value="Glycosidases"/>
    <property type="match status" value="1"/>
</dbReference>
<dbReference type="SMART" id="SM00642">
    <property type="entry name" value="Aamy"/>
    <property type="match status" value="1"/>
</dbReference>
<accession>A0A1G7TZG3</accession>
<dbReference type="OrthoDB" id="3236218at2"/>
<dbReference type="Pfam" id="PF02922">
    <property type="entry name" value="CBM_48"/>
    <property type="match status" value="1"/>
</dbReference>
<dbReference type="NCBIfam" id="TIGR02100">
    <property type="entry name" value="glgX_debranch"/>
    <property type="match status" value="1"/>
</dbReference>
<dbReference type="SUPFAM" id="SSF51011">
    <property type="entry name" value="Glycosyl hydrolase domain"/>
    <property type="match status" value="1"/>
</dbReference>
<name>A0A1G7TZG3_9PROT</name>
<dbReference type="GO" id="GO:0004135">
    <property type="term" value="F:amylo-alpha-1,6-glucosidase activity"/>
    <property type="evidence" value="ECO:0007669"/>
    <property type="project" value="InterPro"/>
</dbReference>
<dbReference type="InterPro" id="IPR011837">
    <property type="entry name" value="Glycogen_debranch_GlgX"/>
</dbReference>
<dbReference type="InterPro" id="IPR014756">
    <property type="entry name" value="Ig_E-set"/>
</dbReference>
<dbReference type="STRING" id="83401.SAMN05421742_101151"/>
<sequence length="774" mass="86202">MEFKRGVSGRAVIEPGRAYPLGAHWDGRGVNFALFSAHAEKVELCLFDDSGRRERERVALPALTDQVWHGYLPGVRPGQLYGYRVYGPYEPRAGHRFNPYKLLIDPYAKALYGRLQPGPLIHGYRQDHARQDLSFDRRDSARQVPKSVVVSPSFPWNEDHHPRRPWSETVIYEAHVKGLTARHPDVPKAHRGSFLGLSHPDVIDYLVGLGVTAVELLPIHPFTDEPHLVEKGLVNYWGYNSLSFFAPDPRYLVGNSPDEFKAMVGRFHEAGIEVILDVVYNHTAEGNHLGPTLSLRGIDNATYYRLLPDDPRYYLNHSGCGNALDLSHPRVIQMVMDSLRHWVEAMHVDGFRFDLASVLGRNQADVFDPGAAFFATIRQDPVLSRVKLIAEPWDLGPGGYRLGGFPHGFAEWNDRYRNEVRAFWRGDEGMVAALATRLAGSSDLFHQRGPMASVNYVTAHDGFTLADLVSYDHKHNEANGEDNRDGTDHNLSWNCGAEGATESPAIRDLRERQKRNFLATLLLSQGVPMLLAGDELGRTQRGNNNAYCQDNEISWIDWDLDSESEELLEFTRGLLAFRKAHPVFRRNRFFTGKPLPGFAPGGDVAQATRARGGEVPPGGPELPLAVPTEEGAAARVKDVTWLSAEGREMTDGDWRAPYQRCLGMHLGGEPGHGLATWARGRPSAAARDARFLVLLNAYAGGIAFRLPPVAFGGAWIRMIDTSTSIVASGRRSDGVYRAGETYPLNARSLAVLIEESDLDRLRHPGRRKGSRRNG</sequence>
<feature type="domain" description="Glycosyl hydrolase family 13 catalytic" evidence="4">
    <location>
        <begin position="169"/>
        <end position="578"/>
    </location>
</feature>
<proteinExistence type="inferred from homology"/>
<evidence type="ECO:0000256" key="2">
    <source>
        <dbReference type="ARBA" id="ARBA00022801"/>
    </source>
</evidence>
<dbReference type="GO" id="GO:0005980">
    <property type="term" value="P:glycogen catabolic process"/>
    <property type="evidence" value="ECO:0007669"/>
    <property type="project" value="InterPro"/>
</dbReference>
<dbReference type="EMBL" id="FNCV01000001">
    <property type="protein sequence ID" value="SDG40548.1"/>
    <property type="molecule type" value="Genomic_DNA"/>
</dbReference>